<keyword evidence="1 4" id="KW-0378">Hydrolase</keyword>
<evidence type="ECO:0000256" key="4">
    <source>
        <dbReference type="PROSITE-ProRule" id="PRU01161"/>
    </source>
</evidence>
<dbReference type="InParanoid" id="S7XJ15"/>
<keyword evidence="3 4" id="KW-0443">Lipid metabolism</keyword>
<feature type="active site" description="Proton acceptor" evidence="4">
    <location>
        <position position="606"/>
    </location>
</feature>
<gene>
    <name evidence="6" type="ORF">SLOPH_1411</name>
</gene>
<protein>
    <submittedName>
        <fullName evidence="6">Leucine rich repeat protein</fullName>
    </submittedName>
</protein>
<sequence>MLEFIVYEIYENNYTLRKIAKTDIYFLKIEKNYIMKILSLDLIEHYLSISLIQPSINYFDFHNEIIYIKIEKMKENQIYKIFYDNCAITELQIFKGIINTKITLNNENIFILEAGKIQIDVNGNKYVTNCKKIINLFHRFHKDLKIDVKFLSNSKYYLIANKIKSLDLVKYFLNEKYLIIDNCDLIRLDSGDKIKINDNIKNILYVLYGKLIDSNNNIYSKDSIVGEIEYLKEREIHLNLSVKNLSYIISIPVFLRKYLFMKYNCYSSNYFKNIFKQTFNKCKIITIYSKTKIYTYLKLVFEDSLFLNIGINFSFIDYQSFSCGEIRFLKYIDYLSRKYKFIFFIVHKPHRNVLDKISNVSDFLLLDFDNENLPLFNGKIIKIINNKNINNNDIDKNNKAIFIKEYKNYKQRFGVLKSNKFSLKKDKIFYINLENNHMKEIRKLKRILCNKRIGLVLGGGAARAIAHVGVIQALEENGIEIDCIGGTSMGAFIGGVYAIRGSLFDVYRCTKQLSKSLSTYWNVALDLTIPICSYFSGGKMNDELKKYLHQKNIEDLSLEFYCVSTDLIKMDYCVHTTGSLWKYIRVSMGVVEYLPPVTDKAKLLIDGAYSNNIPFNIMVGKTDTVISINVVNDYRCGIPEYGYSLGGIQILINRLFGKEQYLSYSEIQKRISYISNYEKINKLKKYKNVFMVNIDTKSKSFEFGRFKDIVKTGYDETNKILKEWNNKEIKNKIKERRKSL</sequence>
<proteinExistence type="predicted"/>
<dbReference type="HOGENOM" id="CLU_375157_0_0_1"/>
<dbReference type="InterPro" id="IPR016035">
    <property type="entry name" value="Acyl_Trfase/lysoPLipase"/>
</dbReference>
<evidence type="ECO:0000256" key="2">
    <source>
        <dbReference type="ARBA" id="ARBA00022963"/>
    </source>
</evidence>
<evidence type="ECO:0000259" key="5">
    <source>
        <dbReference type="PROSITE" id="PS51635"/>
    </source>
</evidence>
<comment type="caution">
    <text evidence="4">Lacks conserved residue(s) required for the propagation of feature annotation.</text>
</comment>
<feature type="short sequence motif" description="DGA/G" evidence="4">
    <location>
        <begin position="606"/>
        <end position="608"/>
    </location>
</feature>
<organism evidence="6 7">
    <name type="scientific">Spraguea lophii (strain 42_110)</name>
    <name type="common">Microsporidian parasite</name>
    <dbReference type="NCBI Taxonomy" id="1358809"/>
    <lineage>
        <taxon>Eukaryota</taxon>
        <taxon>Fungi</taxon>
        <taxon>Fungi incertae sedis</taxon>
        <taxon>Microsporidia</taxon>
        <taxon>Spragueidae</taxon>
        <taxon>Spraguea</taxon>
    </lineage>
</organism>
<keyword evidence="7" id="KW-1185">Reference proteome</keyword>
<dbReference type="OrthoDB" id="421051at2759"/>
<dbReference type="EMBL" id="ATCN01000440">
    <property type="protein sequence ID" value="EPR79024.1"/>
    <property type="molecule type" value="Genomic_DNA"/>
</dbReference>
<evidence type="ECO:0000256" key="1">
    <source>
        <dbReference type="ARBA" id="ARBA00022801"/>
    </source>
</evidence>
<dbReference type="PANTHER" id="PTHR14226">
    <property type="entry name" value="NEUROPATHY TARGET ESTERASE/SWISS CHEESE D.MELANOGASTER"/>
    <property type="match status" value="1"/>
</dbReference>
<name>S7XJ15_SPRLO</name>
<evidence type="ECO:0000256" key="3">
    <source>
        <dbReference type="ARBA" id="ARBA00023098"/>
    </source>
</evidence>
<dbReference type="Proteomes" id="UP000014978">
    <property type="component" value="Unassembled WGS sequence"/>
</dbReference>
<dbReference type="GO" id="GO:0052689">
    <property type="term" value="F:carboxylic ester hydrolase activity"/>
    <property type="evidence" value="ECO:0007669"/>
    <property type="project" value="UniProtKB-ARBA"/>
</dbReference>
<comment type="caution">
    <text evidence="6">The sequence shown here is derived from an EMBL/GenBank/DDBJ whole genome shotgun (WGS) entry which is preliminary data.</text>
</comment>
<dbReference type="PANTHER" id="PTHR14226:SF29">
    <property type="entry name" value="NEUROPATHY TARGET ESTERASE SWS"/>
    <property type="match status" value="1"/>
</dbReference>
<keyword evidence="2 4" id="KW-0442">Lipid degradation</keyword>
<dbReference type="AlphaFoldDB" id="S7XJ15"/>
<dbReference type="SUPFAM" id="SSF52151">
    <property type="entry name" value="FabD/lysophospholipase-like"/>
    <property type="match status" value="1"/>
</dbReference>
<dbReference type="STRING" id="1358809.S7XJ15"/>
<dbReference type="Gene3D" id="3.40.1090.10">
    <property type="entry name" value="Cytosolic phospholipase A2 catalytic domain"/>
    <property type="match status" value="1"/>
</dbReference>
<dbReference type="InterPro" id="IPR002641">
    <property type="entry name" value="PNPLA_dom"/>
</dbReference>
<feature type="short sequence motif" description="GXSXG" evidence="4">
    <location>
        <begin position="486"/>
        <end position="490"/>
    </location>
</feature>
<dbReference type="PROSITE" id="PS51635">
    <property type="entry name" value="PNPLA"/>
    <property type="match status" value="1"/>
</dbReference>
<evidence type="ECO:0000313" key="7">
    <source>
        <dbReference type="Proteomes" id="UP000014978"/>
    </source>
</evidence>
<reference evidence="7" key="1">
    <citation type="journal article" date="2013" name="PLoS Genet.">
        <title>The genome of Spraguea lophii and the basis of host-microsporidian interactions.</title>
        <authorList>
            <person name="Campbell S.E."/>
            <person name="Williams T.A."/>
            <person name="Yousuf A."/>
            <person name="Soanes D.M."/>
            <person name="Paszkiewicz K.H."/>
            <person name="Williams B.A.P."/>
        </authorList>
    </citation>
    <scope>NUCLEOTIDE SEQUENCE [LARGE SCALE GENOMIC DNA]</scope>
    <source>
        <strain evidence="7">42_110</strain>
    </source>
</reference>
<dbReference type="InterPro" id="IPR050301">
    <property type="entry name" value="NTE"/>
</dbReference>
<dbReference type="GO" id="GO:0046486">
    <property type="term" value="P:glycerolipid metabolic process"/>
    <property type="evidence" value="ECO:0007669"/>
    <property type="project" value="UniProtKB-ARBA"/>
</dbReference>
<feature type="active site" description="Nucleophile" evidence="4">
    <location>
        <position position="488"/>
    </location>
</feature>
<dbReference type="GO" id="GO:0016042">
    <property type="term" value="P:lipid catabolic process"/>
    <property type="evidence" value="ECO:0007669"/>
    <property type="project" value="UniProtKB-UniRule"/>
</dbReference>
<dbReference type="GO" id="GO:0016298">
    <property type="term" value="F:lipase activity"/>
    <property type="evidence" value="ECO:0007669"/>
    <property type="project" value="UniProtKB-ARBA"/>
</dbReference>
<feature type="domain" description="PNPLA" evidence="5">
    <location>
        <begin position="455"/>
        <end position="619"/>
    </location>
</feature>
<accession>S7XJ15</accession>
<dbReference type="Pfam" id="PF01734">
    <property type="entry name" value="Patatin"/>
    <property type="match status" value="1"/>
</dbReference>
<dbReference type="VEuPathDB" id="MicrosporidiaDB:SLOPH_1411"/>
<evidence type="ECO:0000313" key="6">
    <source>
        <dbReference type="EMBL" id="EPR79024.1"/>
    </source>
</evidence>